<evidence type="ECO:0000256" key="1">
    <source>
        <dbReference type="SAM" id="Phobius"/>
    </source>
</evidence>
<keyword evidence="1" id="KW-0812">Transmembrane</keyword>
<reference evidence="2" key="1">
    <citation type="submission" date="2014-11" db="EMBL/GenBank/DDBJ databases">
        <authorList>
            <person name="Amaro Gonzalez C."/>
        </authorList>
    </citation>
    <scope>NUCLEOTIDE SEQUENCE</scope>
</reference>
<name>A0A0E9RUA3_ANGAN</name>
<organism evidence="2">
    <name type="scientific">Anguilla anguilla</name>
    <name type="common">European freshwater eel</name>
    <name type="synonym">Muraena anguilla</name>
    <dbReference type="NCBI Taxonomy" id="7936"/>
    <lineage>
        <taxon>Eukaryota</taxon>
        <taxon>Metazoa</taxon>
        <taxon>Chordata</taxon>
        <taxon>Craniata</taxon>
        <taxon>Vertebrata</taxon>
        <taxon>Euteleostomi</taxon>
        <taxon>Actinopterygii</taxon>
        <taxon>Neopterygii</taxon>
        <taxon>Teleostei</taxon>
        <taxon>Anguilliformes</taxon>
        <taxon>Anguillidae</taxon>
        <taxon>Anguilla</taxon>
    </lineage>
</organism>
<evidence type="ECO:0000313" key="2">
    <source>
        <dbReference type="EMBL" id="JAH31863.1"/>
    </source>
</evidence>
<sequence>MSYCLSAIMEYASANHNAQSELTVEYIYICALWQTCLFLFNISSCVCLMSVYVLCRLI</sequence>
<dbReference type="AlphaFoldDB" id="A0A0E9RUA3"/>
<dbReference type="EMBL" id="GBXM01076714">
    <property type="protein sequence ID" value="JAH31863.1"/>
    <property type="molecule type" value="Transcribed_RNA"/>
</dbReference>
<reference evidence="2" key="2">
    <citation type="journal article" date="2015" name="Fish Shellfish Immunol.">
        <title>Early steps in the European eel (Anguilla anguilla)-Vibrio vulnificus interaction in the gills: Role of the RtxA13 toxin.</title>
        <authorList>
            <person name="Callol A."/>
            <person name="Pajuelo D."/>
            <person name="Ebbesson L."/>
            <person name="Teles M."/>
            <person name="MacKenzie S."/>
            <person name="Amaro C."/>
        </authorList>
    </citation>
    <scope>NUCLEOTIDE SEQUENCE</scope>
</reference>
<proteinExistence type="predicted"/>
<protein>
    <submittedName>
        <fullName evidence="2">Uncharacterized protein</fullName>
    </submittedName>
</protein>
<feature type="transmembrane region" description="Helical" evidence="1">
    <location>
        <begin position="26"/>
        <end position="55"/>
    </location>
</feature>
<accession>A0A0E9RUA3</accession>
<keyword evidence="1" id="KW-0472">Membrane</keyword>
<keyword evidence="1" id="KW-1133">Transmembrane helix</keyword>